<proteinExistence type="predicted"/>
<keyword evidence="2" id="KW-1185">Reference proteome</keyword>
<dbReference type="AlphaFoldDB" id="A0A3A8PT38"/>
<dbReference type="Proteomes" id="UP000272888">
    <property type="component" value="Unassembled WGS sequence"/>
</dbReference>
<sequence>MVYITHVHLSGGNSVQHIEQVQWRDPGNAETGKCSTQLMVNWIDKGGSAWVQGPAGDVEVVVVRTVPPYLKTKPNKTHADNLLWLPRF</sequence>
<evidence type="ECO:0000313" key="2">
    <source>
        <dbReference type="Proteomes" id="UP000272888"/>
    </source>
</evidence>
<reference evidence="2" key="1">
    <citation type="submission" date="2018-09" db="EMBL/GenBank/DDBJ databases">
        <authorList>
            <person name="Livingstone P.G."/>
            <person name="Whitworth D.E."/>
        </authorList>
    </citation>
    <scope>NUCLEOTIDE SEQUENCE [LARGE SCALE GENOMIC DNA]</scope>
    <source>
        <strain evidence="2">CA051B</strain>
    </source>
</reference>
<dbReference type="Pfam" id="PF13031">
    <property type="entry name" value="DUF3892"/>
    <property type="match status" value="1"/>
</dbReference>
<evidence type="ECO:0000313" key="1">
    <source>
        <dbReference type="EMBL" id="RKH58220.1"/>
    </source>
</evidence>
<dbReference type="RefSeq" id="WP_120644438.1">
    <property type="nucleotide sequence ID" value="NZ_RAWB01000162.1"/>
</dbReference>
<organism evidence="1 2">
    <name type="scientific">Corallococcus llansteffanensis</name>
    <dbReference type="NCBI Taxonomy" id="2316731"/>
    <lineage>
        <taxon>Bacteria</taxon>
        <taxon>Pseudomonadati</taxon>
        <taxon>Myxococcota</taxon>
        <taxon>Myxococcia</taxon>
        <taxon>Myxococcales</taxon>
        <taxon>Cystobacterineae</taxon>
        <taxon>Myxococcaceae</taxon>
        <taxon>Corallococcus</taxon>
    </lineage>
</organism>
<gene>
    <name evidence="1" type="ORF">D7V93_17105</name>
</gene>
<dbReference type="EMBL" id="RAWB01000162">
    <property type="protein sequence ID" value="RKH58220.1"/>
    <property type="molecule type" value="Genomic_DNA"/>
</dbReference>
<protein>
    <submittedName>
        <fullName evidence="1">DUF3892 domain-containing protein</fullName>
    </submittedName>
</protein>
<dbReference type="InterPro" id="IPR024997">
    <property type="entry name" value="DUF3892"/>
</dbReference>
<comment type="caution">
    <text evidence="1">The sequence shown here is derived from an EMBL/GenBank/DDBJ whole genome shotgun (WGS) entry which is preliminary data.</text>
</comment>
<name>A0A3A8PT38_9BACT</name>
<accession>A0A3A8PT38</accession>